<keyword evidence="3" id="KW-0677">Repeat</keyword>
<dbReference type="PROSITE" id="PS00028">
    <property type="entry name" value="ZINC_FINGER_C2H2_1"/>
    <property type="match status" value="6"/>
</dbReference>
<dbReference type="SUPFAM" id="SSF57716">
    <property type="entry name" value="Glucocorticoid receptor-like (DNA-binding domain)"/>
    <property type="match status" value="1"/>
</dbReference>
<evidence type="ECO:0000256" key="7">
    <source>
        <dbReference type="PROSITE-ProRule" id="PRU00042"/>
    </source>
</evidence>
<dbReference type="Gene3D" id="3.40.1800.20">
    <property type="match status" value="1"/>
</dbReference>
<evidence type="ECO:0000259" key="9">
    <source>
        <dbReference type="PROSITE" id="PS50157"/>
    </source>
</evidence>
<sequence>MDKNLVCRLCLENSDEFYCIFDEETGDLLPEIVHLFTTFNIQVIPYTDRSSMICIKCYSKLNDFYEFHTKCIENELLWDQAIDQDEEFADTKLEVLNKNQMDYILVDPVIEEKPKIIQQKEEIQRPKNVFIIKKSVRDRFELTEEDYKIQEFYDFSCKICTPSPSFISLSAYRSHMRTDHGDAQATISCCHRNMTKRHELIDHMTFHLDPSKFTCTECNKVFSDRKNLTAHFKLKHGSIEDRKYQCDICKKRFVSFEPLKIHLRTHMSNETKEQMRSYLCNECGKTFLSKGTLQAHFKYVHLRQGYICDLCSKTFKTKFELGLHRRNNHGEDGPARVQCDRCLLWYSNQRALKDHVRSIHERTQKIVCTLCGHEAASKAALRGHKKIKHDEKLHRCDYCGKALATLVRLREHISAAHTGISLYSCRYCPNKQFNMRSNMYKHYKTMHPDQWERDKADKNRNPQKWKEIESFNEDILIEYE</sequence>
<dbReference type="SMART" id="SM00868">
    <property type="entry name" value="zf-AD"/>
    <property type="match status" value="1"/>
</dbReference>
<dbReference type="EMBL" id="UFQT01000601">
    <property type="protein sequence ID" value="SSX25598.1"/>
    <property type="molecule type" value="Genomic_DNA"/>
</dbReference>
<dbReference type="VEuPathDB" id="VectorBase:CSON012588"/>
<keyword evidence="2 8" id="KW-0479">Metal-binding</keyword>
<dbReference type="Pfam" id="PF13894">
    <property type="entry name" value="zf-C2H2_4"/>
    <property type="match status" value="1"/>
</dbReference>
<evidence type="ECO:0000256" key="6">
    <source>
        <dbReference type="ARBA" id="ARBA00023242"/>
    </source>
</evidence>
<dbReference type="SUPFAM" id="SSF57667">
    <property type="entry name" value="beta-beta-alpha zinc fingers"/>
    <property type="match status" value="4"/>
</dbReference>
<name>A0A336MHV3_CULSO</name>
<dbReference type="Gene3D" id="3.30.160.60">
    <property type="entry name" value="Classic Zinc Finger"/>
    <property type="match status" value="5"/>
</dbReference>
<dbReference type="InterPro" id="IPR050888">
    <property type="entry name" value="ZnF_C2H2-type_TF"/>
</dbReference>
<feature type="domain" description="C2H2-type" evidence="9">
    <location>
        <begin position="244"/>
        <end position="271"/>
    </location>
</feature>
<dbReference type="OMA" id="QATISCC"/>
<dbReference type="GO" id="GO:0008270">
    <property type="term" value="F:zinc ion binding"/>
    <property type="evidence" value="ECO:0007669"/>
    <property type="project" value="UniProtKB-UniRule"/>
</dbReference>
<feature type="domain" description="C2H2-type" evidence="9">
    <location>
        <begin position="394"/>
        <end position="419"/>
    </location>
</feature>
<dbReference type="AlphaFoldDB" id="A0A336MHV3"/>
<evidence type="ECO:0000256" key="4">
    <source>
        <dbReference type="ARBA" id="ARBA00022771"/>
    </source>
</evidence>
<dbReference type="Pfam" id="PF13912">
    <property type="entry name" value="zf-C2H2_6"/>
    <property type="match status" value="2"/>
</dbReference>
<evidence type="ECO:0000256" key="5">
    <source>
        <dbReference type="ARBA" id="ARBA00022833"/>
    </source>
</evidence>
<keyword evidence="4 7" id="KW-0863">Zinc-finger</keyword>
<dbReference type="Pfam" id="PF00096">
    <property type="entry name" value="zf-C2H2"/>
    <property type="match status" value="2"/>
</dbReference>
<dbReference type="PROSITE" id="PS50157">
    <property type="entry name" value="ZINC_FINGER_C2H2_2"/>
    <property type="match status" value="5"/>
</dbReference>
<dbReference type="PROSITE" id="PS51915">
    <property type="entry name" value="ZAD"/>
    <property type="match status" value="1"/>
</dbReference>
<dbReference type="Pfam" id="PF07776">
    <property type="entry name" value="zf-AD"/>
    <property type="match status" value="1"/>
</dbReference>
<proteinExistence type="predicted"/>
<evidence type="ECO:0000259" key="10">
    <source>
        <dbReference type="PROSITE" id="PS51915"/>
    </source>
</evidence>
<organism evidence="11">
    <name type="scientific">Culicoides sonorensis</name>
    <name type="common">Biting midge</name>
    <dbReference type="NCBI Taxonomy" id="179676"/>
    <lineage>
        <taxon>Eukaryota</taxon>
        <taxon>Metazoa</taxon>
        <taxon>Ecdysozoa</taxon>
        <taxon>Arthropoda</taxon>
        <taxon>Hexapoda</taxon>
        <taxon>Insecta</taxon>
        <taxon>Pterygota</taxon>
        <taxon>Neoptera</taxon>
        <taxon>Endopterygota</taxon>
        <taxon>Diptera</taxon>
        <taxon>Nematocera</taxon>
        <taxon>Chironomoidea</taxon>
        <taxon>Ceratopogonidae</taxon>
        <taxon>Ceratopogoninae</taxon>
        <taxon>Culicoides</taxon>
        <taxon>Monoculicoides</taxon>
    </lineage>
</organism>
<evidence type="ECO:0000256" key="1">
    <source>
        <dbReference type="ARBA" id="ARBA00004123"/>
    </source>
</evidence>
<feature type="domain" description="ZAD" evidence="10">
    <location>
        <begin position="5"/>
        <end position="81"/>
    </location>
</feature>
<dbReference type="GO" id="GO:0005634">
    <property type="term" value="C:nucleus"/>
    <property type="evidence" value="ECO:0007669"/>
    <property type="project" value="UniProtKB-SubCell"/>
</dbReference>
<feature type="binding site" evidence="8">
    <location>
        <position position="7"/>
    </location>
    <ligand>
        <name>Zn(2+)</name>
        <dbReference type="ChEBI" id="CHEBI:29105"/>
    </ligand>
</feature>
<reference evidence="11" key="1">
    <citation type="submission" date="2018-07" db="EMBL/GenBank/DDBJ databases">
        <authorList>
            <person name="Quirk P.G."/>
            <person name="Krulwich T.A."/>
        </authorList>
    </citation>
    <scope>NUCLEOTIDE SEQUENCE</scope>
</reference>
<feature type="domain" description="C2H2-type" evidence="9">
    <location>
        <begin position="306"/>
        <end position="334"/>
    </location>
</feature>
<evidence type="ECO:0000313" key="11">
    <source>
        <dbReference type="EMBL" id="SSX25598.1"/>
    </source>
</evidence>
<protein>
    <submittedName>
        <fullName evidence="11">CSON012588 protein</fullName>
    </submittedName>
</protein>
<feature type="domain" description="C2H2-type" evidence="9">
    <location>
        <begin position="278"/>
        <end position="306"/>
    </location>
</feature>
<feature type="binding site" evidence="8">
    <location>
        <position position="57"/>
    </location>
    <ligand>
        <name>Zn(2+)</name>
        <dbReference type="ChEBI" id="CHEBI:29105"/>
    </ligand>
</feature>
<dbReference type="InterPro" id="IPR036236">
    <property type="entry name" value="Znf_C2H2_sf"/>
</dbReference>
<keyword evidence="6" id="KW-0539">Nucleus</keyword>
<evidence type="ECO:0000256" key="3">
    <source>
        <dbReference type="ARBA" id="ARBA00022737"/>
    </source>
</evidence>
<comment type="subcellular location">
    <subcellularLocation>
        <location evidence="1">Nucleus</location>
    </subcellularLocation>
</comment>
<dbReference type="SMART" id="SM00355">
    <property type="entry name" value="ZnF_C2H2"/>
    <property type="match status" value="9"/>
</dbReference>
<dbReference type="PANTHER" id="PTHR24406">
    <property type="entry name" value="TRANSCRIPTIONAL REPRESSOR CTCFL-RELATED"/>
    <property type="match status" value="1"/>
</dbReference>
<gene>
    <name evidence="11" type="primary">CSON012588</name>
</gene>
<dbReference type="InterPro" id="IPR013087">
    <property type="entry name" value="Znf_C2H2_type"/>
</dbReference>
<evidence type="ECO:0000256" key="8">
    <source>
        <dbReference type="PROSITE-ProRule" id="PRU01263"/>
    </source>
</evidence>
<keyword evidence="5 8" id="KW-0862">Zinc</keyword>
<dbReference type="InterPro" id="IPR012934">
    <property type="entry name" value="Znf_AD"/>
</dbReference>
<evidence type="ECO:0000256" key="2">
    <source>
        <dbReference type="ARBA" id="ARBA00022723"/>
    </source>
</evidence>
<feature type="binding site" evidence="8">
    <location>
        <position position="54"/>
    </location>
    <ligand>
        <name>Zn(2+)</name>
        <dbReference type="ChEBI" id="CHEBI:29105"/>
    </ligand>
</feature>
<feature type="domain" description="C2H2-type" evidence="9">
    <location>
        <begin position="213"/>
        <end position="241"/>
    </location>
</feature>
<accession>A0A336MHV3</accession>
<feature type="binding site" evidence="8">
    <location>
        <position position="10"/>
    </location>
    <ligand>
        <name>Zn(2+)</name>
        <dbReference type="ChEBI" id="CHEBI:29105"/>
    </ligand>
</feature>